<dbReference type="PANTHER" id="PTHR30466">
    <property type="entry name" value="FLAVIN REDUCTASE"/>
    <property type="match status" value="1"/>
</dbReference>
<dbReference type="InterPro" id="IPR012349">
    <property type="entry name" value="Split_barrel_FMN-bd"/>
</dbReference>
<sequence>MAPDLADASPGTALPLDGGLSADEFKRAFRNHPAGVAVITADTEQGPVGLTATSVISVSAEPPMLVFSLSSASSSAPGIATARTVVVHLLSAAQLPSARLFATSGVDRFADRESWGRLATGEPFLHRAPVWIRGRIVDRMRAGQSTMVAVHALQAHIAPAAEDAPLVHHNRGWHRLGSHSLLAG</sequence>
<comment type="caution">
    <text evidence="3">The sequence shown here is derived from an EMBL/GenBank/DDBJ whole genome shotgun (WGS) entry which is preliminary data.</text>
</comment>
<evidence type="ECO:0000256" key="1">
    <source>
        <dbReference type="ARBA" id="ARBA00023002"/>
    </source>
</evidence>
<organism evidence="3 4">
    <name type="scientific">Streptomyces mangrovisoli</name>
    <dbReference type="NCBI Taxonomy" id="1428628"/>
    <lineage>
        <taxon>Bacteria</taxon>
        <taxon>Bacillati</taxon>
        <taxon>Actinomycetota</taxon>
        <taxon>Actinomycetes</taxon>
        <taxon>Kitasatosporales</taxon>
        <taxon>Streptomycetaceae</taxon>
        <taxon>Streptomyces</taxon>
    </lineage>
</organism>
<dbReference type="Pfam" id="PF01613">
    <property type="entry name" value="Flavin_Reduct"/>
    <property type="match status" value="1"/>
</dbReference>
<dbReference type="InterPro" id="IPR002563">
    <property type="entry name" value="Flavin_Rdtase-like_dom"/>
</dbReference>
<dbReference type="GO" id="GO:0010181">
    <property type="term" value="F:FMN binding"/>
    <property type="evidence" value="ECO:0007669"/>
    <property type="project" value="InterPro"/>
</dbReference>
<dbReference type="InterPro" id="IPR050268">
    <property type="entry name" value="NADH-dep_flavin_reductase"/>
</dbReference>
<keyword evidence="4" id="KW-1185">Reference proteome</keyword>
<dbReference type="AlphaFoldDB" id="A0A1J4NT33"/>
<dbReference type="SMART" id="SM00903">
    <property type="entry name" value="Flavin_Reduct"/>
    <property type="match status" value="1"/>
</dbReference>
<dbReference type="STRING" id="1428628.WN71_023425"/>
<accession>A0A1J4NT33</accession>
<gene>
    <name evidence="3" type="ORF">WN71_023425</name>
</gene>
<keyword evidence="1" id="KW-0560">Oxidoreductase</keyword>
<reference evidence="3" key="1">
    <citation type="submission" date="2016-10" db="EMBL/GenBank/DDBJ databases">
        <title>Genome sequence of Streptomyces mangrovisoli MUSC 149.</title>
        <authorList>
            <person name="Lee L.-H."/>
            <person name="Ser H.-L."/>
        </authorList>
    </citation>
    <scope>NUCLEOTIDE SEQUENCE [LARGE SCALE GENOMIC DNA]</scope>
    <source>
        <strain evidence="3">MUSC 149</strain>
    </source>
</reference>
<feature type="domain" description="Flavin reductase like" evidence="2">
    <location>
        <begin position="29"/>
        <end position="175"/>
    </location>
</feature>
<dbReference type="Proteomes" id="UP000034196">
    <property type="component" value="Unassembled WGS sequence"/>
</dbReference>
<dbReference type="EMBL" id="LAVA02000057">
    <property type="protein sequence ID" value="OIJ65499.1"/>
    <property type="molecule type" value="Genomic_DNA"/>
</dbReference>
<evidence type="ECO:0000259" key="2">
    <source>
        <dbReference type="SMART" id="SM00903"/>
    </source>
</evidence>
<evidence type="ECO:0000313" key="4">
    <source>
        <dbReference type="Proteomes" id="UP000034196"/>
    </source>
</evidence>
<proteinExistence type="predicted"/>
<dbReference type="PANTHER" id="PTHR30466:SF1">
    <property type="entry name" value="FMN REDUCTASE (NADH) RUTF"/>
    <property type="match status" value="1"/>
</dbReference>
<evidence type="ECO:0000313" key="3">
    <source>
        <dbReference type="EMBL" id="OIJ65499.1"/>
    </source>
</evidence>
<name>A0A1J4NT33_9ACTN</name>
<dbReference type="GO" id="GO:0042602">
    <property type="term" value="F:riboflavin reductase (NADPH) activity"/>
    <property type="evidence" value="ECO:0007669"/>
    <property type="project" value="TreeGrafter"/>
</dbReference>
<dbReference type="OrthoDB" id="8901155at2"/>
<dbReference type="SUPFAM" id="SSF50475">
    <property type="entry name" value="FMN-binding split barrel"/>
    <property type="match status" value="1"/>
</dbReference>
<dbReference type="GO" id="GO:0006208">
    <property type="term" value="P:pyrimidine nucleobase catabolic process"/>
    <property type="evidence" value="ECO:0007669"/>
    <property type="project" value="TreeGrafter"/>
</dbReference>
<dbReference type="Gene3D" id="2.30.110.10">
    <property type="entry name" value="Electron Transport, Fmn-binding Protein, Chain A"/>
    <property type="match status" value="1"/>
</dbReference>
<protein>
    <submittedName>
        <fullName evidence="3">Flavin oxidoreductase</fullName>
    </submittedName>
</protein>